<comment type="subcellular location">
    <subcellularLocation>
        <location evidence="1">Cell membrane</location>
        <topology evidence="1">Multi-pass membrane protein</topology>
    </subcellularLocation>
</comment>
<feature type="transmembrane region" description="Helical" evidence="7">
    <location>
        <begin position="80"/>
        <end position="108"/>
    </location>
</feature>
<feature type="domain" description="Major facilitator superfamily (MFS) profile" evidence="8">
    <location>
        <begin position="215"/>
        <end position="396"/>
    </location>
</feature>
<keyword evidence="2" id="KW-0813">Transport</keyword>
<dbReference type="InterPro" id="IPR020846">
    <property type="entry name" value="MFS_dom"/>
</dbReference>
<evidence type="ECO:0000256" key="5">
    <source>
        <dbReference type="ARBA" id="ARBA00022989"/>
    </source>
</evidence>
<dbReference type="PANTHER" id="PTHR23513:SF19">
    <property type="entry name" value="MAJOR FACILITATOR SUPERFAMILY (MFS) PROFILE DOMAIN-CONTAINING PROTEIN"/>
    <property type="match status" value="1"/>
</dbReference>
<dbReference type="Pfam" id="PF05977">
    <property type="entry name" value="MFS_3"/>
    <property type="match status" value="1"/>
</dbReference>
<evidence type="ECO:0000256" key="3">
    <source>
        <dbReference type="ARBA" id="ARBA00022475"/>
    </source>
</evidence>
<dbReference type="PROSITE" id="PS50850">
    <property type="entry name" value="MFS"/>
    <property type="match status" value="2"/>
</dbReference>
<evidence type="ECO:0000256" key="6">
    <source>
        <dbReference type="ARBA" id="ARBA00023136"/>
    </source>
</evidence>
<keyword evidence="10" id="KW-1185">Reference proteome</keyword>
<feature type="transmembrane region" description="Helical" evidence="7">
    <location>
        <begin position="373"/>
        <end position="390"/>
    </location>
</feature>
<dbReference type="GO" id="GO:0005886">
    <property type="term" value="C:plasma membrane"/>
    <property type="evidence" value="ECO:0007669"/>
    <property type="project" value="UniProtKB-SubCell"/>
</dbReference>
<feature type="transmembrane region" description="Helical" evidence="7">
    <location>
        <begin position="46"/>
        <end position="68"/>
    </location>
</feature>
<protein>
    <submittedName>
        <fullName evidence="9">MFS-type transporter YfmI</fullName>
    </submittedName>
</protein>
<dbReference type="RefSeq" id="WP_188386778.1">
    <property type="nucleotide sequence ID" value="NZ_BMFK01000001.1"/>
</dbReference>
<dbReference type="Gene3D" id="1.20.1250.20">
    <property type="entry name" value="MFS general substrate transporter like domains"/>
    <property type="match status" value="1"/>
</dbReference>
<evidence type="ECO:0000256" key="2">
    <source>
        <dbReference type="ARBA" id="ARBA00022448"/>
    </source>
</evidence>
<feature type="transmembrane region" description="Helical" evidence="7">
    <location>
        <begin position="348"/>
        <end position="367"/>
    </location>
</feature>
<dbReference type="PANTHER" id="PTHR23513">
    <property type="entry name" value="INTEGRAL MEMBRANE EFFLUX PROTEIN-RELATED"/>
    <property type="match status" value="1"/>
</dbReference>
<feature type="transmembrane region" description="Helical" evidence="7">
    <location>
        <begin position="164"/>
        <end position="181"/>
    </location>
</feature>
<feature type="domain" description="Major facilitator superfamily (MFS) profile" evidence="8">
    <location>
        <begin position="1"/>
        <end position="186"/>
    </location>
</feature>
<keyword evidence="5 7" id="KW-1133">Transmembrane helix</keyword>
<reference evidence="9" key="1">
    <citation type="journal article" date="2014" name="Int. J. Syst. Evol. Microbiol.">
        <title>Complete genome sequence of Corynebacterium casei LMG S-19264T (=DSM 44701T), isolated from a smear-ripened cheese.</title>
        <authorList>
            <consortium name="US DOE Joint Genome Institute (JGI-PGF)"/>
            <person name="Walter F."/>
            <person name="Albersmeier A."/>
            <person name="Kalinowski J."/>
            <person name="Ruckert C."/>
        </authorList>
    </citation>
    <scope>NUCLEOTIDE SEQUENCE</scope>
    <source>
        <strain evidence="9">CGMCC 1.12698</strain>
    </source>
</reference>
<feature type="transmembrane region" description="Helical" evidence="7">
    <location>
        <begin position="284"/>
        <end position="301"/>
    </location>
</feature>
<reference evidence="9" key="2">
    <citation type="submission" date="2020-09" db="EMBL/GenBank/DDBJ databases">
        <authorList>
            <person name="Sun Q."/>
            <person name="Zhou Y."/>
        </authorList>
    </citation>
    <scope>NUCLEOTIDE SEQUENCE</scope>
    <source>
        <strain evidence="9">CGMCC 1.12698</strain>
    </source>
</reference>
<accession>A0A917AJ32</accession>
<dbReference type="InterPro" id="IPR010290">
    <property type="entry name" value="TM_effector"/>
</dbReference>
<dbReference type="InterPro" id="IPR036259">
    <property type="entry name" value="MFS_trans_sf"/>
</dbReference>
<sequence length="396" mass="44153">MNNKSFRFLWIGQSLANSGDVFYIVGLLTLIYSWTSSAIYMSIVPFTITLASFCSSLLAPLIIDRFSLKQILSYSQLIKVLLLGCLLLLLPMQSLVVTFVLIMLISFLDGMAYPASSALVPHYVGHDTLPKANSLLSTTYQTIQLGGWASGGIIVSLIGSKHTMWLTCVLYIIAAVMMFVMDNEQKEEKQETEEQLSTKQSLIEGWQFIRKNKLIKLLVTVRCFQSMAAVVWIAAILYIYVEQVLQVSESWWGYINASFMVGLLLGGIYMFKTSDTFTCFAKQYVLYGLLIASIITIGFGFTSFPFLALLLVFIHGIIEEIIGTTVYTMTQQATPLDVLPKVSAAENAVMLVTFSISSLFVGVLAHYFGVTVVFTISGLILFGAFLLVWWQRETLQ</sequence>
<evidence type="ECO:0000256" key="7">
    <source>
        <dbReference type="SAM" id="Phobius"/>
    </source>
</evidence>
<evidence type="ECO:0000313" key="9">
    <source>
        <dbReference type="EMBL" id="GGE56908.1"/>
    </source>
</evidence>
<feature type="transmembrane region" description="Helical" evidence="7">
    <location>
        <begin position="217"/>
        <end position="239"/>
    </location>
</feature>
<evidence type="ECO:0000313" key="10">
    <source>
        <dbReference type="Proteomes" id="UP000605259"/>
    </source>
</evidence>
<gene>
    <name evidence="9" type="primary">yfmI</name>
    <name evidence="9" type="ORF">GCM10007140_04020</name>
</gene>
<comment type="caution">
    <text evidence="9">The sequence shown here is derived from an EMBL/GenBank/DDBJ whole genome shotgun (WGS) entry which is preliminary data.</text>
</comment>
<dbReference type="Proteomes" id="UP000605259">
    <property type="component" value="Unassembled WGS sequence"/>
</dbReference>
<dbReference type="GO" id="GO:0022857">
    <property type="term" value="F:transmembrane transporter activity"/>
    <property type="evidence" value="ECO:0007669"/>
    <property type="project" value="InterPro"/>
</dbReference>
<keyword evidence="4 7" id="KW-0812">Transmembrane</keyword>
<feature type="transmembrane region" description="Helical" evidence="7">
    <location>
        <begin position="307"/>
        <end position="327"/>
    </location>
</feature>
<keyword evidence="6 7" id="KW-0472">Membrane</keyword>
<feature type="transmembrane region" description="Helical" evidence="7">
    <location>
        <begin position="251"/>
        <end position="272"/>
    </location>
</feature>
<evidence type="ECO:0000259" key="8">
    <source>
        <dbReference type="PROSITE" id="PS50850"/>
    </source>
</evidence>
<dbReference type="CDD" id="cd06173">
    <property type="entry name" value="MFS_MefA_like"/>
    <property type="match status" value="1"/>
</dbReference>
<dbReference type="EMBL" id="BMFK01000001">
    <property type="protein sequence ID" value="GGE56908.1"/>
    <property type="molecule type" value="Genomic_DNA"/>
</dbReference>
<organism evidence="9 10">
    <name type="scientific">Priestia taiwanensis</name>
    <dbReference type="NCBI Taxonomy" id="1347902"/>
    <lineage>
        <taxon>Bacteria</taxon>
        <taxon>Bacillati</taxon>
        <taxon>Bacillota</taxon>
        <taxon>Bacilli</taxon>
        <taxon>Bacillales</taxon>
        <taxon>Bacillaceae</taxon>
        <taxon>Priestia</taxon>
    </lineage>
</organism>
<keyword evidence="3" id="KW-1003">Cell membrane</keyword>
<dbReference type="AlphaFoldDB" id="A0A917AJ32"/>
<evidence type="ECO:0000256" key="1">
    <source>
        <dbReference type="ARBA" id="ARBA00004651"/>
    </source>
</evidence>
<evidence type="ECO:0000256" key="4">
    <source>
        <dbReference type="ARBA" id="ARBA00022692"/>
    </source>
</evidence>
<proteinExistence type="predicted"/>
<dbReference type="SUPFAM" id="SSF103473">
    <property type="entry name" value="MFS general substrate transporter"/>
    <property type="match status" value="1"/>
</dbReference>
<name>A0A917AJ32_9BACI</name>